<evidence type="ECO:0000256" key="4">
    <source>
        <dbReference type="SAM" id="Phobius"/>
    </source>
</evidence>
<evidence type="ECO:0000313" key="6">
    <source>
        <dbReference type="EMBL" id="KAL3342748.1"/>
    </source>
</evidence>
<sequence>QTLVPWYQRVIEMDYKYLETDHNITEVRKIEDRKSKMMSILICWFVLSNILVCIKPKEITYIASYCPNTTSDYAEGSKFQFNLNRLLYRLLYNNASNSIYANPSVGDKVHGLYLCRGDVAPKDCQNCIDMASERIQRECPLKKQAIIWYDQCLVPYSDIPNFASRFNVSSYYWIVYNSESFSWMKQVKGISDAMLDNLTSKATNDLKYAESLDEITPLSLSQKLYGMMQCIPDLSAEDCHACLEGARSVIPKSVPRECRVVHESCHLSYQFKNPEEGRTGAPPPPSPTPGDKDQGEITWKTKLICMVIGVIALLAVVLAGSCIYLEKRTTERERRERRQLIQLLDMEGNLLDEF</sequence>
<name>A0ABD2SFY0_9SOLN</name>
<comment type="caution">
    <text evidence="6">The sequence shown here is derived from an EMBL/GenBank/DDBJ whole genome shotgun (WGS) entry which is preliminary data.</text>
</comment>
<gene>
    <name evidence="6" type="ORF">AABB24_026668</name>
</gene>
<keyword evidence="2" id="KW-0677">Repeat</keyword>
<keyword evidence="4" id="KW-1133">Transmembrane helix</keyword>
<dbReference type="AlphaFoldDB" id="A0ABD2SFY0"/>
<evidence type="ECO:0000256" key="1">
    <source>
        <dbReference type="ARBA" id="ARBA00022729"/>
    </source>
</evidence>
<dbReference type="CDD" id="cd23509">
    <property type="entry name" value="Gnk2-like"/>
    <property type="match status" value="2"/>
</dbReference>
<accession>A0ABD2SFY0</accession>
<dbReference type="Pfam" id="PF01657">
    <property type="entry name" value="Stress-antifung"/>
    <property type="match status" value="2"/>
</dbReference>
<dbReference type="EMBL" id="JBJKTR010000015">
    <property type="protein sequence ID" value="KAL3342748.1"/>
    <property type="molecule type" value="Genomic_DNA"/>
</dbReference>
<dbReference type="Gene3D" id="3.30.430.20">
    <property type="entry name" value="Gnk2 domain, C-X8-C-X2-C motif"/>
    <property type="match status" value="2"/>
</dbReference>
<evidence type="ECO:0000256" key="2">
    <source>
        <dbReference type="ARBA" id="ARBA00022737"/>
    </source>
</evidence>
<dbReference type="InterPro" id="IPR002902">
    <property type="entry name" value="GNK2"/>
</dbReference>
<keyword evidence="7" id="KW-1185">Reference proteome</keyword>
<dbReference type="InterPro" id="IPR038408">
    <property type="entry name" value="GNK2_sf"/>
</dbReference>
<evidence type="ECO:0000313" key="7">
    <source>
        <dbReference type="Proteomes" id="UP001627284"/>
    </source>
</evidence>
<keyword evidence="4" id="KW-0472">Membrane</keyword>
<feature type="domain" description="Gnk2-homologous" evidence="5">
    <location>
        <begin position="169"/>
        <end position="274"/>
    </location>
</feature>
<organism evidence="6 7">
    <name type="scientific">Solanum stoloniferum</name>
    <dbReference type="NCBI Taxonomy" id="62892"/>
    <lineage>
        <taxon>Eukaryota</taxon>
        <taxon>Viridiplantae</taxon>
        <taxon>Streptophyta</taxon>
        <taxon>Embryophyta</taxon>
        <taxon>Tracheophyta</taxon>
        <taxon>Spermatophyta</taxon>
        <taxon>Magnoliopsida</taxon>
        <taxon>eudicotyledons</taxon>
        <taxon>Gunneridae</taxon>
        <taxon>Pentapetalae</taxon>
        <taxon>asterids</taxon>
        <taxon>lamiids</taxon>
        <taxon>Solanales</taxon>
        <taxon>Solanaceae</taxon>
        <taxon>Solanoideae</taxon>
        <taxon>Solaneae</taxon>
        <taxon>Solanum</taxon>
    </lineage>
</organism>
<evidence type="ECO:0000259" key="5">
    <source>
        <dbReference type="PROSITE" id="PS51473"/>
    </source>
</evidence>
<dbReference type="PANTHER" id="PTHR32099:SF36">
    <property type="entry name" value="CYSTEINE-RICH REPEAT SECRETORY PROTEIN 38-LIKE"/>
    <property type="match status" value="1"/>
</dbReference>
<evidence type="ECO:0000256" key="3">
    <source>
        <dbReference type="SAM" id="MobiDB-lite"/>
    </source>
</evidence>
<proteinExistence type="predicted"/>
<keyword evidence="4" id="KW-0812">Transmembrane</keyword>
<feature type="non-terminal residue" evidence="6">
    <location>
        <position position="1"/>
    </location>
</feature>
<feature type="transmembrane region" description="Helical" evidence="4">
    <location>
        <begin position="306"/>
        <end position="325"/>
    </location>
</feature>
<feature type="domain" description="Gnk2-homologous" evidence="5">
    <location>
        <begin position="60"/>
        <end position="161"/>
    </location>
</feature>
<protein>
    <recommendedName>
        <fullName evidence="5">Gnk2-homologous domain-containing protein</fullName>
    </recommendedName>
</protein>
<dbReference type="Proteomes" id="UP001627284">
    <property type="component" value="Unassembled WGS sequence"/>
</dbReference>
<dbReference type="PROSITE" id="PS51473">
    <property type="entry name" value="GNK2"/>
    <property type="match status" value="2"/>
</dbReference>
<dbReference type="PANTHER" id="PTHR32099">
    <property type="entry name" value="CYSTEINE-RICH REPEAT SECRETORY PROTEIN"/>
    <property type="match status" value="1"/>
</dbReference>
<feature type="region of interest" description="Disordered" evidence="3">
    <location>
        <begin position="272"/>
        <end position="294"/>
    </location>
</feature>
<keyword evidence="1" id="KW-0732">Signal</keyword>
<reference evidence="6 7" key="1">
    <citation type="submission" date="2024-05" db="EMBL/GenBank/DDBJ databases">
        <title>De novo assembly of an allotetraploid wild potato.</title>
        <authorList>
            <person name="Hosaka A.J."/>
        </authorList>
    </citation>
    <scope>NUCLEOTIDE SEQUENCE [LARGE SCALE GENOMIC DNA]</scope>
    <source>
        <tissue evidence="6">Young leaves</tissue>
    </source>
</reference>